<evidence type="ECO:0000313" key="1">
    <source>
        <dbReference type="EMBL" id="MFC5910852.1"/>
    </source>
</evidence>
<gene>
    <name evidence="1" type="ORF">ACFP3V_27060</name>
</gene>
<sequence>MTIVDRDAAAILAVLARLEASVRVEDDPLLMDWLHRHLKELDLVSGNGDEKTAEVAAALLALNHRLRAARGEHEGIP</sequence>
<dbReference type="EMBL" id="JBHSQJ010000138">
    <property type="protein sequence ID" value="MFC5910852.1"/>
    <property type="molecule type" value="Genomic_DNA"/>
</dbReference>
<evidence type="ECO:0000313" key="2">
    <source>
        <dbReference type="Proteomes" id="UP001596174"/>
    </source>
</evidence>
<proteinExistence type="predicted"/>
<dbReference type="RefSeq" id="WP_380588760.1">
    <property type="nucleotide sequence ID" value="NZ_JBHSQJ010000138.1"/>
</dbReference>
<accession>A0ABW1GB38</accession>
<reference evidence="2" key="1">
    <citation type="journal article" date="2019" name="Int. J. Syst. Evol. Microbiol.">
        <title>The Global Catalogue of Microorganisms (GCM) 10K type strain sequencing project: providing services to taxonomists for standard genome sequencing and annotation.</title>
        <authorList>
            <consortium name="The Broad Institute Genomics Platform"/>
            <consortium name="The Broad Institute Genome Sequencing Center for Infectious Disease"/>
            <person name="Wu L."/>
            <person name="Ma J."/>
        </authorList>
    </citation>
    <scope>NUCLEOTIDE SEQUENCE [LARGE SCALE GENOMIC DNA]</scope>
    <source>
        <strain evidence="2">JCM 4816</strain>
    </source>
</reference>
<protein>
    <submittedName>
        <fullName evidence="1">Uncharacterized protein</fullName>
    </submittedName>
</protein>
<name>A0ABW1GB38_9ACTN</name>
<comment type="caution">
    <text evidence="1">The sequence shown here is derived from an EMBL/GenBank/DDBJ whole genome shotgun (WGS) entry which is preliminary data.</text>
</comment>
<keyword evidence="2" id="KW-1185">Reference proteome</keyword>
<dbReference type="Proteomes" id="UP001596174">
    <property type="component" value="Unassembled WGS sequence"/>
</dbReference>
<organism evidence="1 2">
    <name type="scientific">Streptacidiphilus monticola</name>
    <dbReference type="NCBI Taxonomy" id="2161674"/>
    <lineage>
        <taxon>Bacteria</taxon>
        <taxon>Bacillati</taxon>
        <taxon>Actinomycetota</taxon>
        <taxon>Actinomycetes</taxon>
        <taxon>Kitasatosporales</taxon>
        <taxon>Streptomycetaceae</taxon>
        <taxon>Streptacidiphilus</taxon>
    </lineage>
</organism>